<dbReference type="EMBL" id="ACQA01000002">
    <property type="protein sequence ID" value="EEQ94269.1"/>
    <property type="molecule type" value="Genomic_DNA"/>
</dbReference>
<organism evidence="6 7">
    <name type="scientific">Brucella intermedia LMG 3301</name>
    <dbReference type="NCBI Taxonomy" id="641118"/>
    <lineage>
        <taxon>Bacteria</taxon>
        <taxon>Pseudomonadati</taxon>
        <taxon>Pseudomonadota</taxon>
        <taxon>Alphaproteobacteria</taxon>
        <taxon>Hyphomicrobiales</taxon>
        <taxon>Brucellaceae</taxon>
        <taxon>Brucella/Ochrobactrum group</taxon>
        <taxon>Brucella</taxon>
    </lineage>
</organism>
<evidence type="ECO:0000256" key="1">
    <source>
        <dbReference type="ARBA" id="ARBA00001947"/>
    </source>
</evidence>
<dbReference type="InterPro" id="IPR024087">
    <property type="entry name" value="Creatininase-like_sf"/>
</dbReference>
<accession>C4WPS6</accession>
<evidence type="ECO:0000313" key="6">
    <source>
        <dbReference type="EMBL" id="EEQ94269.1"/>
    </source>
</evidence>
<dbReference type="GO" id="GO:0009231">
    <property type="term" value="P:riboflavin biosynthetic process"/>
    <property type="evidence" value="ECO:0007669"/>
    <property type="project" value="TreeGrafter"/>
</dbReference>
<dbReference type="GO" id="GO:0046872">
    <property type="term" value="F:metal ion binding"/>
    <property type="evidence" value="ECO:0007669"/>
    <property type="project" value="UniProtKB-KW"/>
</dbReference>
<comment type="caution">
    <text evidence="6">The sequence shown here is derived from an EMBL/GenBank/DDBJ whole genome shotgun (WGS) entry which is preliminary data.</text>
</comment>
<protein>
    <recommendedName>
        <fullName evidence="8">Creatininase</fullName>
    </recommendedName>
</protein>
<dbReference type="Gene3D" id="3.40.50.10310">
    <property type="entry name" value="Creatininase"/>
    <property type="match status" value="1"/>
</dbReference>
<evidence type="ECO:0000256" key="5">
    <source>
        <dbReference type="ARBA" id="ARBA00024029"/>
    </source>
</evidence>
<evidence type="ECO:0008006" key="8">
    <source>
        <dbReference type="Google" id="ProtNLM"/>
    </source>
</evidence>
<gene>
    <name evidence="6" type="ORF">OINT_2001494</name>
</gene>
<evidence type="ECO:0000256" key="2">
    <source>
        <dbReference type="ARBA" id="ARBA00022723"/>
    </source>
</evidence>
<dbReference type="Pfam" id="PF02633">
    <property type="entry name" value="Creatininase"/>
    <property type="match status" value="1"/>
</dbReference>
<dbReference type="InterPro" id="IPR003785">
    <property type="entry name" value="Creatininase/forma_Hydrolase"/>
</dbReference>
<reference evidence="6 7" key="1">
    <citation type="submission" date="2009-05" db="EMBL/GenBank/DDBJ databases">
        <authorList>
            <person name="Setubal J.C."/>
            <person name="Boyle S."/>
            <person name="Crasta O.R."/>
            <person name="Gillespie J.J."/>
            <person name="Kenyon R.W."/>
            <person name="Lu J."/>
            <person name="Mane S."/>
            <person name="Nagrani S."/>
            <person name="Shallom J.M."/>
            <person name="Shallom S."/>
            <person name="Shukla M."/>
            <person name="Snyder E.E."/>
            <person name="Sobral B.W."/>
            <person name="Wattam A.R."/>
            <person name="Will R."/>
            <person name="Williams K."/>
            <person name="Yoo H."/>
            <person name="Munk C."/>
            <person name="Tapia R."/>
            <person name="Green L."/>
            <person name="Rogers Y."/>
            <person name="Detter J.C."/>
            <person name="Bruce D."/>
            <person name="Brettin T.S."/>
            <person name="Tsolis R."/>
        </authorList>
    </citation>
    <scope>NUCLEOTIDE SEQUENCE [LARGE SCALE GENOMIC DNA]</scope>
    <source>
        <strain evidence="6 7">LMG 3301</strain>
    </source>
</reference>
<evidence type="ECO:0000313" key="7">
    <source>
        <dbReference type="Proteomes" id="UP000004386"/>
    </source>
</evidence>
<comment type="cofactor">
    <cofactor evidence="1">
        <name>Zn(2+)</name>
        <dbReference type="ChEBI" id="CHEBI:29105"/>
    </cofactor>
</comment>
<sequence>MALSGIKERGLNMTKEVEWARMTAPDLREIAGKPGALAILPVGSLEQHGPHLPVITDTTSASAAAIRAARLVAEEIPVAVLPGQWLGMSEHHLPFGGTITLDYDTFSRVIRCIARSLKTLGFSRLLIVNGHGGNIDPLSVAVRELAVEFAMPIVATTPWMLAGDEARKIFEVDNGPHHACEGEASVMLAIVGDAVRTDKFGQAFGNQQHPVDVPADVSRFYSFAERAPVTGTWGDPRSATAEKGERFLDLHARELVKLIRNDVLWTKPDSVWTPGRGLATTEGRAD</sequence>
<dbReference type="AlphaFoldDB" id="C4WPS6"/>
<dbReference type="GO" id="GO:0016811">
    <property type="term" value="F:hydrolase activity, acting on carbon-nitrogen (but not peptide) bonds, in linear amides"/>
    <property type="evidence" value="ECO:0007669"/>
    <property type="project" value="TreeGrafter"/>
</dbReference>
<name>C4WPS6_9HYPH</name>
<evidence type="ECO:0000256" key="3">
    <source>
        <dbReference type="ARBA" id="ARBA00022801"/>
    </source>
</evidence>
<proteinExistence type="inferred from homology"/>
<evidence type="ECO:0000256" key="4">
    <source>
        <dbReference type="ARBA" id="ARBA00022833"/>
    </source>
</evidence>
<keyword evidence="2" id="KW-0479">Metal-binding</keyword>
<dbReference type="Proteomes" id="UP000004386">
    <property type="component" value="Unassembled WGS sequence"/>
</dbReference>
<dbReference type="PANTHER" id="PTHR35005">
    <property type="entry name" value="3-DEHYDRO-SCYLLO-INOSOSE HYDROLASE"/>
    <property type="match status" value="1"/>
</dbReference>
<keyword evidence="4" id="KW-0862">Zinc</keyword>
<comment type="similarity">
    <text evidence="5">Belongs to the creatininase superfamily.</text>
</comment>
<keyword evidence="3" id="KW-0378">Hydrolase</keyword>
<dbReference type="PANTHER" id="PTHR35005:SF1">
    <property type="entry name" value="2-AMINO-5-FORMYLAMINO-6-RIBOSYLAMINOPYRIMIDIN-4(3H)-ONE 5'-MONOPHOSPHATE DEFORMYLASE"/>
    <property type="match status" value="1"/>
</dbReference>
<dbReference type="HOGENOM" id="CLU_055029_2_1_5"/>
<dbReference type="SUPFAM" id="SSF102215">
    <property type="entry name" value="Creatininase"/>
    <property type="match status" value="1"/>
</dbReference>